<dbReference type="Proteomes" id="UP000036756">
    <property type="component" value="Unassembled WGS sequence"/>
</dbReference>
<dbReference type="Gene3D" id="3.40.50.300">
    <property type="entry name" value="P-loop containing nucleotide triphosphate hydrolases"/>
    <property type="match status" value="1"/>
</dbReference>
<dbReference type="InterPro" id="IPR003439">
    <property type="entry name" value="ABC_transporter-like_ATP-bd"/>
</dbReference>
<proteinExistence type="inferred from homology"/>
<dbReference type="OrthoDB" id="9809205at2"/>
<dbReference type="AlphaFoldDB" id="A0A0J8DD44"/>
<keyword evidence="2" id="KW-0813">Transport</keyword>
<evidence type="ECO:0000313" key="6">
    <source>
        <dbReference type="EMBL" id="KMT22168.1"/>
    </source>
</evidence>
<comment type="similarity">
    <text evidence="1">Belongs to the ABC transporter superfamily.</text>
</comment>
<gene>
    <name evidence="6" type="ORF">CLCY_4c01410</name>
</gene>
<dbReference type="InterPro" id="IPR050763">
    <property type="entry name" value="ABC_transporter_ATP-binding"/>
</dbReference>
<evidence type="ECO:0000256" key="1">
    <source>
        <dbReference type="ARBA" id="ARBA00005417"/>
    </source>
</evidence>
<dbReference type="GO" id="GO:0005524">
    <property type="term" value="F:ATP binding"/>
    <property type="evidence" value="ECO:0007669"/>
    <property type="project" value="UniProtKB-KW"/>
</dbReference>
<comment type="caution">
    <text evidence="6">The sequence shown here is derived from an EMBL/GenBank/DDBJ whole genome shotgun (WGS) entry which is preliminary data.</text>
</comment>
<name>A0A0J8DD44_CLOCY</name>
<sequence length="216" mass="24354">MIAVELNNVSKNTNGIEVLNNISLSLESSGIYGIVGDNFSGRLELLKIISGIMREHEGEVKIFGSVLAKKTGYNDDIGMSFGISGFIEEYSAYKNLKILSSIKGKIDNMEVKDALSTVELLSLSRDRVREFNLSMKKRLSIAQAIMEKPKLLIIDEPFMYLTQEEIENIKLVFKDINRRRDTTVILGCRSAEYIDDICEDIYNIRNGKIEDIKTAT</sequence>
<dbReference type="RefSeq" id="WP_048570261.1">
    <property type="nucleotide sequence ID" value="NZ_LFVU01000024.1"/>
</dbReference>
<dbReference type="PANTHER" id="PTHR42711">
    <property type="entry name" value="ABC TRANSPORTER ATP-BINDING PROTEIN"/>
    <property type="match status" value="1"/>
</dbReference>
<protein>
    <submittedName>
        <fullName evidence="6">ABC-type multidrug transport system, ATPase component</fullName>
    </submittedName>
</protein>
<evidence type="ECO:0000256" key="4">
    <source>
        <dbReference type="ARBA" id="ARBA00022840"/>
    </source>
</evidence>
<dbReference type="EMBL" id="LFVU01000024">
    <property type="protein sequence ID" value="KMT22168.1"/>
    <property type="molecule type" value="Genomic_DNA"/>
</dbReference>
<keyword evidence="4" id="KW-0067">ATP-binding</keyword>
<keyword evidence="3" id="KW-0547">Nucleotide-binding</keyword>
<dbReference type="PANTHER" id="PTHR42711:SF5">
    <property type="entry name" value="ABC TRANSPORTER ATP-BINDING PROTEIN NATA"/>
    <property type="match status" value="1"/>
</dbReference>
<dbReference type="GO" id="GO:0016887">
    <property type="term" value="F:ATP hydrolysis activity"/>
    <property type="evidence" value="ECO:0007669"/>
    <property type="project" value="InterPro"/>
</dbReference>
<dbReference type="PROSITE" id="PS50893">
    <property type="entry name" value="ABC_TRANSPORTER_2"/>
    <property type="match status" value="1"/>
</dbReference>
<evidence type="ECO:0000259" key="5">
    <source>
        <dbReference type="PROSITE" id="PS50893"/>
    </source>
</evidence>
<accession>A0A0J8DD44</accession>
<dbReference type="STRING" id="1121307.CLCY_4c01410"/>
<reference evidence="6 7" key="1">
    <citation type="submission" date="2015-06" db="EMBL/GenBank/DDBJ databases">
        <title>Draft genome sequence of the purine-degrading Clostridium cylindrosporum HC-1 (DSM 605).</title>
        <authorList>
            <person name="Poehlein A."/>
            <person name="Schiel-Bengelsdorf B."/>
            <person name="Bengelsdorf F."/>
            <person name="Daniel R."/>
            <person name="Duerre P."/>
        </authorList>
    </citation>
    <scope>NUCLEOTIDE SEQUENCE [LARGE SCALE GENOMIC DNA]</scope>
    <source>
        <strain evidence="6 7">DSM 605</strain>
    </source>
</reference>
<dbReference type="Pfam" id="PF00005">
    <property type="entry name" value="ABC_tran"/>
    <property type="match status" value="1"/>
</dbReference>
<keyword evidence="7" id="KW-1185">Reference proteome</keyword>
<evidence type="ECO:0000256" key="2">
    <source>
        <dbReference type="ARBA" id="ARBA00022448"/>
    </source>
</evidence>
<organism evidence="6 7">
    <name type="scientific">Clostridium cylindrosporum DSM 605</name>
    <dbReference type="NCBI Taxonomy" id="1121307"/>
    <lineage>
        <taxon>Bacteria</taxon>
        <taxon>Bacillati</taxon>
        <taxon>Bacillota</taxon>
        <taxon>Clostridia</taxon>
        <taxon>Eubacteriales</taxon>
        <taxon>Clostridiaceae</taxon>
        <taxon>Clostridium</taxon>
    </lineage>
</organism>
<dbReference type="PATRIC" id="fig|1121307.3.peg.1796"/>
<dbReference type="InterPro" id="IPR027417">
    <property type="entry name" value="P-loop_NTPase"/>
</dbReference>
<feature type="domain" description="ABC transporter" evidence="5">
    <location>
        <begin position="4"/>
        <end position="215"/>
    </location>
</feature>
<dbReference type="SUPFAM" id="SSF52540">
    <property type="entry name" value="P-loop containing nucleoside triphosphate hydrolases"/>
    <property type="match status" value="1"/>
</dbReference>
<evidence type="ECO:0000256" key="3">
    <source>
        <dbReference type="ARBA" id="ARBA00022741"/>
    </source>
</evidence>
<evidence type="ECO:0000313" key="7">
    <source>
        <dbReference type="Proteomes" id="UP000036756"/>
    </source>
</evidence>